<feature type="domain" description="DUF302" evidence="1">
    <location>
        <begin position="37"/>
        <end position="97"/>
    </location>
</feature>
<dbReference type="EMBL" id="VLLI01000006">
    <property type="protein sequence ID" value="TWJ00099.1"/>
    <property type="molecule type" value="Genomic_DNA"/>
</dbReference>
<name>A0A562U3F2_9SPHI</name>
<dbReference type="PANTHER" id="PTHR38342:SF2">
    <property type="entry name" value="INNER MEMBRANE OR EXPORTED"/>
    <property type="match status" value="1"/>
</dbReference>
<dbReference type="Proteomes" id="UP000317010">
    <property type="component" value="Unassembled WGS sequence"/>
</dbReference>
<dbReference type="PANTHER" id="PTHR38342">
    <property type="entry name" value="SLR5037 PROTEIN"/>
    <property type="match status" value="1"/>
</dbReference>
<dbReference type="Pfam" id="PF03625">
    <property type="entry name" value="DUF302"/>
    <property type="match status" value="1"/>
</dbReference>
<dbReference type="InterPro" id="IPR035923">
    <property type="entry name" value="TT1751-like_sf"/>
</dbReference>
<organism evidence="2 3">
    <name type="scientific">Mucilaginibacter frigoritolerans</name>
    <dbReference type="NCBI Taxonomy" id="652788"/>
    <lineage>
        <taxon>Bacteria</taxon>
        <taxon>Pseudomonadati</taxon>
        <taxon>Bacteroidota</taxon>
        <taxon>Sphingobacteriia</taxon>
        <taxon>Sphingobacteriales</taxon>
        <taxon>Sphingobacteriaceae</taxon>
        <taxon>Mucilaginibacter</taxon>
    </lineage>
</organism>
<gene>
    <name evidence="2" type="ORF">JN11_02514</name>
</gene>
<protein>
    <submittedName>
        <fullName evidence="2">Uncharacterized protein (DUF302 family)</fullName>
    </submittedName>
</protein>
<dbReference type="SUPFAM" id="SSF103247">
    <property type="entry name" value="TT1751-like"/>
    <property type="match status" value="1"/>
</dbReference>
<dbReference type="AlphaFoldDB" id="A0A562U3F2"/>
<reference evidence="2 3" key="1">
    <citation type="submission" date="2019-07" db="EMBL/GenBank/DDBJ databases">
        <title>Genomic Encyclopedia of Archaeal and Bacterial Type Strains, Phase II (KMG-II): from individual species to whole genera.</title>
        <authorList>
            <person name="Goeker M."/>
        </authorList>
    </citation>
    <scope>NUCLEOTIDE SEQUENCE [LARGE SCALE GENOMIC DNA]</scope>
    <source>
        <strain evidence="2 3">ATCC BAA-1854</strain>
    </source>
</reference>
<sequence>MNPQGITIKVSPYTVKETIDHLQAILQSNGVTIYARINQQDELQKTGQVILPLEFILFGNPKSGGPIMVENPMAALDLPLKVIAWQGSDQKVLVAYNSAAYIKERHSLSDHVSAPIDLDPLMIKVLG</sequence>
<comment type="caution">
    <text evidence="2">The sequence shown here is derived from an EMBL/GenBank/DDBJ whole genome shotgun (WGS) entry which is preliminary data.</text>
</comment>
<dbReference type="RefSeq" id="WP_211360742.1">
    <property type="nucleotide sequence ID" value="NZ_VLLI01000006.1"/>
</dbReference>
<proteinExistence type="predicted"/>
<dbReference type="InterPro" id="IPR005180">
    <property type="entry name" value="DUF302"/>
</dbReference>
<evidence type="ECO:0000259" key="1">
    <source>
        <dbReference type="Pfam" id="PF03625"/>
    </source>
</evidence>
<dbReference type="Gene3D" id="3.30.310.70">
    <property type="entry name" value="TT1751-like domain"/>
    <property type="match status" value="1"/>
</dbReference>
<accession>A0A562U3F2</accession>
<keyword evidence="3" id="KW-1185">Reference proteome</keyword>
<dbReference type="CDD" id="cd14797">
    <property type="entry name" value="DUF302"/>
    <property type="match status" value="1"/>
</dbReference>
<evidence type="ECO:0000313" key="3">
    <source>
        <dbReference type="Proteomes" id="UP000317010"/>
    </source>
</evidence>
<evidence type="ECO:0000313" key="2">
    <source>
        <dbReference type="EMBL" id="TWJ00099.1"/>
    </source>
</evidence>